<dbReference type="Proteomes" id="UP000004810">
    <property type="component" value="Unassembled WGS sequence"/>
</dbReference>
<protein>
    <submittedName>
        <fullName evidence="1">Uncharacterized protein</fullName>
    </submittedName>
</protein>
<evidence type="ECO:0000313" key="2">
    <source>
        <dbReference type="Proteomes" id="UP000004810"/>
    </source>
</evidence>
<gene>
    <name evidence="1" type="ORF">WUBG_17988</name>
</gene>
<organism evidence="1 2">
    <name type="scientific">Wuchereria bancrofti</name>
    <dbReference type="NCBI Taxonomy" id="6293"/>
    <lineage>
        <taxon>Eukaryota</taxon>
        <taxon>Metazoa</taxon>
        <taxon>Ecdysozoa</taxon>
        <taxon>Nematoda</taxon>
        <taxon>Chromadorea</taxon>
        <taxon>Rhabditida</taxon>
        <taxon>Spirurina</taxon>
        <taxon>Spiruromorpha</taxon>
        <taxon>Filarioidea</taxon>
        <taxon>Onchocercidae</taxon>
        <taxon>Wuchereria</taxon>
    </lineage>
</organism>
<dbReference type="AlphaFoldDB" id="J9E6Z0"/>
<comment type="caution">
    <text evidence="1">The sequence shown here is derived from an EMBL/GenBank/DDBJ whole genome shotgun (WGS) entry which is preliminary data.</text>
</comment>
<evidence type="ECO:0000313" key="1">
    <source>
        <dbReference type="EMBL" id="EJW71104.1"/>
    </source>
</evidence>
<reference evidence="2" key="1">
    <citation type="submission" date="2012-08" db="EMBL/GenBank/DDBJ databases">
        <title>The Genome Sequence of Wuchereria bancrofti.</title>
        <authorList>
            <person name="Nutman T.B."/>
            <person name="Fink D.L."/>
            <person name="Russ C."/>
            <person name="Young S."/>
            <person name="Zeng Q."/>
            <person name="Koehrsen M."/>
            <person name="Alvarado L."/>
            <person name="Berlin A."/>
            <person name="Chapman S.B."/>
            <person name="Chen Z."/>
            <person name="Freedman E."/>
            <person name="Gellesch M."/>
            <person name="Goldberg J."/>
            <person name="Griggs A."/>
            <person name="Gujja S."/>
            <person name="Heilman E.R."/>
            <person name="Heiman D."/>
            <person name="Hepburn T."/>
            <person name="Howarth C."/>
            <person name="Jen D."/>
            <person name="Larson L."/>
            <person name="Lewis B."/>
            <person name="Mehta T."/>
            <person name="Park D."/>
            <person name="Pearson M."/>
            <person name="Roberts A."/>
            <person name="Saif S."/>
            <person name="Shea T."/>
            <person name="Shenoy N."/>
            <person name="Sisk P."/>
            <person name="Stolte C."/>
            <person name="Sykes S."/>
            <person name="Walk T."/>
            <person name="White J."/>
            <person name="Yandava C."/>
            <person name="Haas B."/>
            <person name="Henn M.R."/>
            <person name="Nusbaum C."/>
            <person name="Birren B."/>
        </authorList>
    </citation>
    <scope>NUCLEOTIDE SEQUENCE [LARGE SCALE GENOMIC DNA]</scope>
    <source>
        <strain evidence="2">NA</strain>
    </source>
</reference>
<sequence length="62" mass="7297">MEPSFDRIIKAETDSDVSHNMEFEFIRELIYLKNVRQWISTMCPDIPITLERTLRQLLAGNA</sequence>
<accession>J9E6Z0</accession>
<name>J9E6Z0_WUCBA</name>
<dbReference type="EMBL" id="ADBV01019526">
    <property type="protein sequence ID" value="EJW71104.1"/>
    <property type="molecule type" value="Genomic_DNA"/>
</dbReference>
<proteinExistence type="predicted"/>